<sequence length="608" mass="64117">MRLEALFRRQNPCAVNPISCPAPPTCDVLQCNMRIENCIYVASTCTHCGRSYCQPKVSSTGLDGSSKTTVSSGALAGGIIGAILFLVLVLGLFLWHRRRSRLIKLSLGSEVKDTPAAAVDVLNRPDPTEKPRPPSYSYATNSSSYTYTDSSPSLPSPNALFRNDNPFDDANSIQTSTSEGTNVIPIALVTPDSHMEIRTQSSDGSSGPVRPSRSPDLNLDHDDNRLRVENGNGYAESTISGFSAVSNSRYSYMSNMTSATELLNEAPMIMTPAKGKVMGLMKAEVIKAGPHGDGLKPPSFTRAVNKSPLASTSFGPGDTVKEENPFDDRPYSTNADYAISPPPSASSFNTRAEDGTAFLPNGVNVWARDDGLSRPSSIATQAGSVIDIASAKIVNVGLVTPGTANTNKSYRTTMGRIISPSTAGSSGTLEEQQALAIAHAHAQAKAQGAGKSRPVSSASALSATADSILESFPFVPPSPISNLPLRSPPVSPLGQQTFSTGTSSPLGQHAFVVAPPSPMSNDQFDDGALPPPPNRRILGLSTGSQLSTVSTGLGSFPFQIDSGAEDTPMPPASRRLQRASLDTLALTADLSSYPLGFDTERRPNKARK</sequence>
<feature type="region of interest" description="Disordered" evidence="1">
    <location>
        <begin position="292"/>
        <end position="347"/>
    </location>
</feature>
<dbReference type="Proteomes" id="UP000307440">
    <property type="component" value="Unassembled WGS sequence"/>
</dbReference>
<keyword evidence="2" id="KW-1133">Transmembrane helix</keyword>
<keyword evidence="2" id="KW-0472">Membrane</keyword>
<gene>
    <name evidence="3" type="ORF">FA15DRAFT_753151</name>
</gene>
<evidence type="ECO:0000256" key="1">
    <source>
        <dbReference type="SAM" id="MobiDB-lite"/>
    </source>
</evidence>
<name>A0A5C3L6Y1_COPMA</name>
<dbReference type="EMBL" id="ML210153">
    <property type="protein sequence ID" value="TFK28764.1"/>
    <property type="molecule type" value="Genomic_DNA"/>
</dbReference>
<feature type="region of interest" description="Disordered" evidence="1">
    <location>
        <begin position="118"/>
        <end position="181"/>
    </location>
</feature>
<feature type="region of interest" description="Disordered" evidence="1">
    <location>
        <begin position="197"/>
        <end position="223"/>
    </location>
</feature>
<organism evidence="3 4">
    <name type="scientific">Coprinopsis marcescibilis</name>
    <name type="common">Agaric fungus</name>
    <name type="synonym">Psathyrella marcescibilis</name>
    <dbReference type="NCBI Taxonomy" id="230819"/>
    <lineage>
        <taxon>Eukaryota</taxon>
        <taxon>Fungi</taxon>
        <taxon>Dikarya</taxon>
        <taxon>Basidiomycota</taxon>
        <taxon>Agaricomycotina</taxon>
        <taxon>Agaricomycetes</taxon>
        <taxon>Agaricomycetidae</taxon>
        <taxon>Agaricales</taxon>
        <taxon>Agaricineae</taxon>
        <taxon>Psathyrellaceae</taxon>
        <taxon>Coprinopsis</taxon>
    </lineage>
</organism>
<feature type="compositionally biased region" description="Low complexity" evidence="1">
    <location>
        <begin position="201"/>
        <end position="217"/>
    </location>
</feature>
<reference evidence="3 4" key="1">
    <citation type="journal article" date="2019" name="Nat. Ecol. Evol.">
        <title>Megaphylogeny resolves global patterns of mushroom evolution.</title>
        <authorList>
            <person name="Varga T."/>
            <person name="Krizsan K."/>
            <person name="Foldi C."/>
            <person name="Dima B."/>
            <person name="Sanchez-Garcia M."/>
            <person name="Sanchez-Ramirez S."/>
            <person name="Szollosi G.J."/>
            <person name="Szarkandi J.G."/>
            <person name="Papp V."/>
            <person name="Albert L."/>
            <person name="Andreopoulos W."/>
            <person name="Angelini C."/>
            <person name="Antonin V."/>
            <person name="Barry K.W."/>
            <person name="Bougher N.L."/>
            <person name="Buchanan P."/>
            <person name="Buyck B."/>
            <person name="Bense V."/>
            <person name="Catcheside P."/>
            <person name="Chovatia M."/>
            <person name="Cooper J."/>
            <person name="Damon W."/>
            <person name="Desjardin D."/>
            <person name="Finy P."/>
            <person name="Geml J."/>
            <person name="Haridas S."/>
            <person name="Hughes K."/>
            <person name="Justo A."/>
            <person name="Karasinski D."/>
            <person name="Kautmanova I."/>
            <person name="Kiss B."/>
            <person name="Kocsube S."/>
            <person name="Kotiranta H."/>
            <person name="LaButti K.M."/>
            <person name="Lechner B.E."/>
            <person name="Liimatainen K."/>
            <person name="Lipzen A."/>
            <person name="Lukacs Z."/>
            <person name="Mihaltcheva S."/>
            <person name="Morgado L.N."/>
            <person name="Niskanen T."/>
            <person name="Noordeloos M.E."/>
            <person name="Ohm R.A."/>
            <person name="Ortiz-Santana B."/>
            <person name="Ovrebo C."/>
            <person name="Racz N."/>
            <person name="Riley R."/>
            <person name="Savchenko A."/>
            <person name="Shiryaev A."/>
            <person name="Soop K."/>
            <person name="Spirin V."/>
            <person name="Szebenyi C."/>
            <person name="Tomsovsky M."/>
            <person name="Tulloss R.E."/>
            <person name="Uehling J."/>
            <person name="Grigoriev I.V."/>
            <person name="Vagvolgyi C."/>
            <person name="Papp T."/>
            <person name="Martin F.M."/>
            <person name="Miettinen O."/>
            <person name="Hibbett D.S."/>
            <person name="Nagy L.G."/>
        </authorList>
    </citation>
    <scope>NUCLEOTIDE SEQUENCE [LARGE SCALE GENOMIC DNA]</scope>
    <source>
        <strain evidence="3 4">CBS 121175</strain>
    </source>
</reference>
<evidence type="ECO:0008006" key="5">
    <source>
        <dbReference type="Google" id="ProtNLM"/>
    </source>
</evidence>
<evidence type="ECO:0000313" key="3">
    <source>
        <dbReference type="EMBL" id="TFK28764.1"/>
    </source>
</evidence>
<keyword evidence="4" id="KW-1185">Reference proteome</keyword>
<feature type="compositionally biased region" description="Low complexity" evidence="1">
    <location>
        <begin position="135"/>
        <end position="157"/>
    </location>
</feature>
<feature type="compositionally biased region" description="Basic and acidic residues" evidence="1">
    <location>
        <begin position="319"/>
        <end position="330"/>
    </location>
</feature>
<dbReference type="AlphaFoldDB" id="A0A5C3L6Y1"/>
<evidence type="ECO:0000256" key="2">
    <source>
        <dbReference type="SAM" id="Phobius"/>
    </source>
</evidence>
<evidence type="ECO:0000313" key="4">
    <source>
        <dbReference type="Proteomes" id="UP000307440"/>
    </source>
</evidence>
<protein>
    <recommendedName>
        <fullName evidence="5">Membrane anchor Opy2 N-terminal domain-containing protein</fullName>
    </recommendedName>
</protein>
<keyword evidence="2" id="KW-0812">Transmembrane</keyword>
<proteinExistence type="predicted"/>
<feature type="compositionally biased region" description="Polar residues" evidence="1">
    <location>
        <begin position="302"/>
        <end position="314"/>
    </location>
</feature>
<dbReference type="STRING" id="230819.A0A5C3L6Y1"/>
<dbReference type="OrthoDB" id="2402916at2759"/>
<accession>A0A5C3L6Y1</accession>
<feature type="transmembrane region" description="Helical" evidence="2">
    <location>
        <begin position="74"/>
        <end position="95"/>
    </location>
</feature>
<feature type="compositionally biased region" description="Polar residues" evidence="1">
    <location>
        <begin position="171"/>
        <end position="181"/>
    </location>
</feature>